<evidence type="ECO:0000313" key="4">
    <source>
        <dbReference type="EMBL" id="KAK6640954.1"/>
    </source>
</evidence>
<dbReference type="InterPro" id="IPR034439">
    <property type="entry name" value="DH2-like"/>
</dbReference>
<evidence type="ECO:0008006" key="6">
    <source>
        <dbReference type="Google" id="ProtNLM"/>
    </source>
</evidence>
<reference evidence="4 5" key="1">
    <citation type="submission" date="2023-09" db="EMBL/GenBank/DDBJ databases">
        <title>Genomes of two closely related lineages of the louse Polyplax serrata with different host specificities.</title>
        <authorList>
            <person name="Martinu J."/>
            <person name="Tarabai H."/>
            <person name="Stefka J."/>
            <person name="Hypsa V."/>
        </authorList>
    </citation>
    <scope>NUCLEOTIDE SEQUENCE [LARGE SCALE GENOMIC DNA]</scope>
    <source>
        <strain evidence="4">98ZLc_SE</strain>
    </source>
</reference>
<keyword evidence="5" id="KW-1185">Reference proteome</keyword>
<comment type="similarity">
    <text evidence="2">Belongs to the diuretic hormone class 2 family.</text>
</comment>
<dbReference type="PANTHER" id="PTHR41146:SF1">
    <property type="entry name" value="DIURETIC HORMONE CLASS 2"/>
    <property type="match status" value="1"/>
</dbReference>
<accession>A0ABR1BDT7</accession>
<evidence type="ECO:0000256" key="2">
    <source>
        <dbReference type="ARBA" id="ARBA00007773"/>
    </source>
</evidence>
<protein>
    <recommendedName>
        <fullName evidence="6">Diuretic hormone class 2</fullName>
    </recommendedName>
</protein>
<comment type="subcellular location">
    <subcellularLocation>
        <location evidence="1">Secreted</location>
    </subcellularLocation>
</comment>
<sequence>MNLLNRVPCIVPEGEAGRRCLCRWYQRAFIMRCWCLSENSKENAKFAGVISKESTRRKIFVSWVPPQNGKSFPFLSAFAYGEKKTNSQLTKRGLDLGLSRGFSGSQAAKHLMGLAAANFAGGPGRKRRSLAHLS</sequence>
<comment type="caution">
    <text evidence="4">The sequence shown here is derived from an EMBL/GenBank/DDBJ whole genome shotgun (WGS) entry which is preliminary data.</text>
</comment>
<dbReference type="PANTHER" id="PTHR41146">
    <property type="entry name" value="DIURETIC HORMONE CLASS 2"/>
    <property type="match status" value="1"/>
</dbReference>
<name>A0ABR1BDT7_POLSC</name>
<dbReference type="Proteomes" id="UP001359485">
    <property type="component" value="Unassembled WGS sequence"/>
</dbReference>
<evidence type="ECO:0000256" key="3">
    <source>
        <dbReference type="ARBA" id="ARBA00022525"/>
    </source>
</evidence>
<evidence type="ECO:0000256" key="1">
    <source>
        <dbReference type="ARBA" id="ARBA00004613"/>
    </source>
</evidence>
<gene>
    <name evidence="4" type="ORF">RUM44_012652</name>
</gene>
<evidence type="ECO:0000313" key="5">
    <source>
        <dbReference type="Proteomes" id="UP001359485"/>
    </source>
</evidence>
<organism evidence="4 5">
    <name type="scientific">Polyplax serrata</name>
    <name type="common">Common mouse louse</name>
    <dbReference type="NCBI Taxonomy" id="468196"/>
    <lineage>
        <taxon>Eukaryota</taxon>
        <taxon>Metazoa</taxon>
        <taxon>Ecdysozoa</taxon>
        <taxon>Arthropoda</taxon>
        <taxon>Hexapoda</taxon>
        <taxon>Insecta</taxon>
        <taxon>Pterygota</taxon>
        <taxon>Neoptera</taxon>
        <taxon>Paraneoptera</taxon>
        <taxon>Psocodea</taxon>
        <taxon>Troctomorpha</taxon>
        <taxon>Phthiraptera</taxon>
        <taxon>Anoplura</taxon>
        <taxon>Polyplacidae</taxon>
        <taxon>Polyplax</taxon>
    </lineage>
</organism>
<keyword evidence="3" id="KW-0964">Secreted</keyword>
<proteinExistence type="inferred from homology"/>
<dbReference type="EMBL" id="JAWJWF010000001">
    <property type="protein sequence ID" value="KAK6640954.1"/>
    <property type="molecule type" value="Genomic_DNA"/>
</dbReference>